<evidence type="ECO:0000259" key="11">
    <source>
        <dbReference type="Pfam" id="PF14535"/>
    </source>
</evidence>
<dbReference type="PANTHER" id="PTHR43439">
    <property type="entry name" value="PHENYLACETATE-COENZYME A LIGASE"/>
    <property type="match status" value="1"/>
</dbReference>
<evidence type="ECO:0000256" key="5">
    <source>
        <dbReference type="ARBA" id="ARBA00061566"/>
    </source>
</evidence>
<evidence type="ECO:0000256" key="1">
    <source>
        <dbReference type="ARBA" id="ARBA00011245"/>
    </source>
</evidence>
<dbReference type="UniPathway" id="UPA00930"/>
<dbReference type="InterPro" id="IPR011880">
    <property type="entry name" value="PA_CoA_ligase"/>
</dbReference>
<dbReference type="Pfam" id="PF14535">
    <property type="entry name" value="AMP-binding_C_2"/>
    <property type="match status" value="1"/>
</dbReference>
<evidence type="ECO:0000313" key="13">
    <source>
        <dbReference type="Proteomes" id="UP000004200"/>
    </source>
</evidence>
<dbReference type="InterPro" id="IPR051414">
    <property type="entry name" value="Adenylate-forming_Reductase"/>
</dbReference>
<comment type="catalytic activity">
    <reaction evidence="9">
        <text>2-phenylacetate + ATP + CoA = phenylacetyl-CoA + AMP + diphosphate</text>
        <dbReference type="Rhea" id="RHEA:20956"/>
        <dbReference type="ChEBI" id="CHEBI:18401"/>
        <dbReference type="ChEBI" id="CHEBI:30616"/>
        <dbReference type="ChEBI" id="CHEBI:33019"/>
        <dbReference type="ChEBI" id="CHEBI:57287"/>
        <dbReference type="ChEBI" id="CHEBI:57390"/>
        <dbReference type="ChEBI" id="CHEBI:456215"/>
        <dbReference type="EC" id="6.2.1.30"/>
    </reaction>
</comment>
<evidence type="ECO:0000256" key="9">
    <source>
        <dbReference type="PIRNR" id="PIRNR006444"/>
    </source>
</evidence>
<feature type="domain" description="AMP-dependent synthetase/ligase" evidence="10">
    <location>
        <begin position="94"/>
        <end position="296"/>
    </location>
</feature>
<dbReference type="InterPro" id="IPR042099">
    <property type="entry name" value="ANL_N_sf"/>
</dbReference>
<dbReference type="Proteomes" id="UP000004200">
    <property type="component" value="Unassembled WGS sequence"/>
</dbReference>
<dbReference type="FunFam" id="3.40.50.12780:FF:000016">
    <property type="entry name" value="Phenylacetate-coenzyme A ligase"/>
    <property type="match status" value="1"/>
</dbReference>
<dbReference type="PANTHER" id="PTHR43439:SF1">
    <property type="entry name" value="PHENYLACETATE-COENZYME A LIGASE"/>
    <property type="match status" value="1"/>
</dbReference>
<evidence type="ECO:0000256" key="4">
    <source>
        <dbReference type="ARBA" id="ARBA00060591"/>
    </source>
</evidence>
<evidence type="ECO:0000313" key="12">
    <source>
        <dbReference type="EMBL" id="EGV32010.1"/>
    </source>
</evidence>
<protein>
    <recommendedName>
        <fullName evidence="7 9">Phenylacetate-coenzyme A ligase</fullName>
        <ecNumber evidence="6 9">6.2.1.30</ecNumber>
    </recommendedName>
    <alternativeName>
        <fullName evidence="8 9">Phenylacetyl-CoA ligase</fullName>
    </alternativeName>
</protein>
<reference evidence="12 13" key="1">
    <citation type="submission" date="2011-06" db="EMBL/GenBank/DDBJ databases">
        <title>The draft genome of Thiorhodococcus drewsii AZ1.</title>
        <authorList>
            <consortium name="US DOE Joint Genome Institute (JGI-PGF)"/>
            <person name="Lucas S."/>
            <person name="Han J."/>
            <person name="Lapidus A."/>
            <person name="Cheng J.-F."/>
            <person name="Goodwin L."/>
            <person name="Pitluck S."/>
            <person name="Peters L."/>
            <person name="Land M.L."/>
            <person name="Hauser L."/>
            <person name="Vogl K."/>
            <person name="Liu Z."/>
            <person name="Imhoff J."/>
            <person name="Thiel V."/>
            <person name="Frigaard N.-U."/>
            <person name="Bryant D.A."/>
            <person name="Woyke T.J."/>
        </authorList>
    </citation>
    <scope>NUCLEOTIDE SEQUENCE [LARGE SCALE GENOMIC DNA]</scope>
    <source>
        <strain evidence="12 13">AZ1</strain>
    </source>
</reference>
<keyword evidence="13" id="KW-1185">Reference proteome</keyword>
<comment type="pathway">
    <text evidence="4 9">Aromatic compound metabolism; phenylacetate degradation.</text>
</comment>
<proteinExistence type="inferred from homology"/>
<dbReference type="SUPFAM" id="SSF56801">
    <property type="entry name" value="Acetyl-CoA synthetase-like"/>
    <property type="match status" value="1"/>
</dbReference>
<comment type="similarity">
    <text evidence="5 9">Belongs to the phenylacetyl-CoA ligase family.</text>
</comment>
<dbReference type="EMBL" id="AFWT01000009">
    <property type="protein sequence ID" value="EGV32010.1"/>
    <property type="molecule type" value="Genomic_DNA"/>
</dbReference>
<dbReference type="AlphaFoldDB" id="G2DZX1"/>
<dbReference type="CDD" id="cd05913">
    <property type="entry name" value="PaaK"/>
    <property type="match status" value="1"/>
</dbReference>
<keyword evidence="2 9" id="KW-0436">Ligase</keyword>
<comment type="function">
    <text evidence="9">Catalyzes the activation of phenylacetic acid (PA) to phenylacetyl-CoA (PA-CoA).</text>
</comment>
<accession>G2DZX1</accession>
<evidence type="ECO:0000256" key="2">
    <source>
        <dbReference type="ARBA" id="ARBA00022598"/>
    </source>
</evidence>
<dbReference type="Gene3D" id="3.30.300.30">
    <property type="match status" value="1"/>
</dbReference>
<gene>
    <name evidence="12" type="ORF">ThidrDRAFT_1584</name>
</gene>
<organism evidence="12 13">
    <name type="scientific">Thiorhodococcus drewsii AZ1</name>
    <dbReference type="NCBI Taxonomy" id="765913"/>
    <lineage>
        <taxon>Bacteria</taxon>
        <taxon>Pseudomonadati</taxon>
        <taxon>Pseudomonadota</taxon>
        <taxon>Gammaproteobacteria</taxon>
        <taxon>Chromatiales</taxon>
        <taxon>Chromatiaceae</taxon>
        <taxon>Thiorhodococcus</taxon>
    </lineage>
</organism>
<evidence type="ECO:0000256" key="6">
    <source>
        <dbReference type="ARBA" id="ARBA00066629"/>
    </source>
</evidence>
<dbReference type="InterPro" id="IPR028154">
    <property type="entry name" value="AMP-dep_Lig_C"/>
</dbReference>
<dbReference type="OrthoDB" id="580775at2"/>
<dbReference type="PATRIC" id="fig|765913.3.peg.1608"/>
<evidence type="ECO:0000259" key="10">
    <source>
        <dbReference type="Pfam" id="PF00501"/>
    </source>
</evidence>
<name>G2DZX1_9GAMM</name>
<dbReference type="GO" id="GO:0010124">
    <property type="term" value="P:phenylacetate catabolic process"/>
    <property type="evidence" value="ECO:0007669"/>
    <property type="project" value="UniProtKB-UniRule"/>
</dbReference>
<dbReference type="RefSeq" id="WP_007040298.1">
    <property type="nucleotide sequence ID" value="NZ_AFWT01000009.1"/>
</dbReference>
<keyword evidence="3 9" id="KW-0547">Nucleotide-binding</keyword>
<sequence>MLRELWNDAEGGFHPASAPDFLPQTALREVQLRRLRAVVARAYEHVELFRSRLDERGITPDAIQRLEDIQRLPFTVKTDLRDTYPFGLFASPMSDVVRLHASSGTTGKPIVVAYTREDVEVWSEVMARTFAACGMHRGDILQNAFGYGLFTGGLGAHYGGEALGATVIPISGGNTDRQIMLIRDFQVTALCCTPSYFTYMVERARELGVDLRELPLKIGIFGAEPWTDGMRKHIEAEAGIKAYDIYGLSEITGPGVASECCAQEGLHIFEDHFYPEIIDPETGEALPDGEEGELVLTTLSKKAMPMIRYRTRDITSIITEPCSCGRTIRRMRRIGRRSDDMFIIRGVNVFPSQIEAALLRVEGTLPHYQIILTRSHGLDQIAVEIEVTPEVFSDKIRGLEEVRKRLAQAIEHIIGIRVELRLVEPRTIARSEGKAKRVIDRRNEGS</sequence>
<dbReference type="STRING" id="765913.ThidrDRAFT_1584"/>
<feature type="domain" description="AMP-dependent ligase C-terminal" evidence="11">
    <location>
        <begin position="346"/>
        <end position="442"/>
    </location>
</feature>
<dbReference type="EC" id="6.2.1.30" evidence="6 9"/>
<dbReference type="PIRSF" id="PIRSF006444">
    <property type="entry name" value="PaaK"/>
    <property type="match status" value="1"/>
</dbReference>
<dbReference type="GO" id="GO:0000166">
    <property type="term" value="F:nucleotide binding"/>
    <property type="evidence" value="ECO:0007669"/>
    <property type="project" value="UniProtKB-KW"/>
</dbReference>
<dbReference type="InterPro" id="IPR045851">
    <property type="entry name" value="AMP-bd_C_sf"/>
</dbReference>
<dbReference type="eggNOG" id="COG1541">
    <property type="taxonomic scope" value="Bacteria"/>
</dbReference>
<comment type="subunit">
    <text evidence="1">Monomer.</text>
</comment>
<evidence type="ECO:0000256" key="3">
    <source>
        <dbReference type="ARBA" id="ARBA00022741"/>
    </source>
</evidence>
<comment type="caution">
    <text evidence="12">The sequence shown here is derived from an EMBL/GenBank/DDBJ whole genome shotgun (WGS) entry which is preliminary data.</text>
</comment>
<dbReference type="Gene3D" id="3.40.50.12780">
    <property type="entry name" value="N-terminal domain of ligase-like"/>
    <property type="match status" value="1"/>
</dbReference>
<evidence type="ECO:0000256" key="7">
    <source>
        <dbReference type="ARBA" id="ARBA00068695"/>
    </source>
</evidence>
<evidence type="ECO:0000256" key="8">
    <source>
        <dbReference type="ARBA" id="ARBA00075111"/>
    </source>
</evidence>
<dbReference type="Pfam" id="PF00501">
    <property type="entry name" value="AMP-binding"/>
    <property type="match status" value="1"/>
</dbReference>
<dbReference type="InterPro" id="IPR000873">
    <property type="entry name" value="AMP-dep_synth/lig_dom"/>
</dbReference>
<dbReference type="GO" id="GO:0047475">
    <property type="term" value="F:phenylacetate-CoA ligase activity"/>
    <property type="evidence" value="ECO:0007669"/>
    <property type="project" value="UniProtKB-EC"/>
</dbReference>